<dbReference type="STRING" id="1423759.FC92_GL000607"/>
<dbReference type="RefSeq" id="WP_057868603.1">
    <property type="nucleotide sequence ID" value="NZ_AZDX01000002.1"/>
</dbReference>
<dbReference type="Proteomes" id="UP000051448">
    <property type="component" value="Unassembled WGS sequence"/>
</dbReference>
<proteinExistence type="predicted"/>
<dbReference type="PATRIC" id="fig|1423759.3.peg.645"/>
<dbReference type="GeneID" id="98310399"/>
<accession>A0A0R1MJ81</accession>
<dbReference type="OrthoDB" id="2290629at2"/>
<dbReference type="AlphaFoldDB" id="A0A0R1MJ81"/>
<organism evidence="1 2">
    <name type="scientific">Liquorilactobacillus hordei DSM 19519</name>
    <dbReference type="NCBI Taxonomy" id="1423759"/>
    <lineage>
        <taxon>Bacteria</taxon>
        <taxon>Bacillati</taxon>
        <taxon>Bacillota</taxon>
        <taxon>Bacilli</taxon>
        <taxon>Lactobacillales</taxon>
        <taxon>Lactobacillaceae</taxon>
        <taxon>Liquorilactobacillus</taxon>
    </lineage>
</organism>
<dbReference type="EMBL" id="AZDX01000002">
    <property type="protein sequence ID" value="KRL08093.1"/>
    <property type="molecule type" value="Genomic_DNA"/>
</dbReference>
<sequence>MVEKVDRFGFKNEEQVFHRYFPVYTVALRYYPEIYSLLEKSPDLENPRTISSNFNIIFAIIRYQSMVKNLVNLQAVSEIEEDVSQEVNELRKVIDTLDKLKYQIAHNPASVKKAILVKDKILDFKNFSKKE</sequence>
<comment type="caution">
    <text evidence="1">The sequence shown here is derived from an EMBL/GenBank/DDBJ whole genome shotgun (WGS) entry which is preliminary data.</text>
</comment>
<protein>
    <submittedName>
        <fullName evidence="1">Uncharacterized protein</fullName>
    </submittedName>
</protein>
<name>A0A0R1MJ81_9LACO</name>
<reference evidence="1 2" key="1">
    <citation type="journal article" date="2015" name="Genome Announc.">
        <title>Expanding the biotechnology potential of lactobacilli through comparative genomics of 213 strains and associated genera.</title>
        <authorList>
            <person name="Sun Z."/>
            <person name="Harris H.M."/>
            <person name="McCann A."/>
            <person name="Guo C."/>
            <person name="Argimon S."/>
            <person name="Zhang W."/>
            <person name="Yang X."/>
            <person name="Jeffery I.B."/>
            <person name="Cooney J.C."/>
            <person name="Kagawa T.F."/>
            <person name="Liu W."/>
            <person name="Song Y."/>
            <person name="Salvetti E."/>
            <person name="Wrobel A."/>
            <person name="Rasinkangas P."/>
            <person name="Parkhill J."/>
            <person name="Rea M.C."/>
            <person name="O'Sullivan O."/>
            <person name="Ritari J."/>
            <person name="Douillard F.P."/>
            <person name="Paul Ross R."/>
            <person name="Yang R."/>
            <person name="Briner A.E."/>
            <person name="Felis G.E."/>
            <person name="de Vos W.M."/>
            <person name="Barrangou R."/>
            <person name="Klaenhammer T.R."/>
            <person name="Caufield P.W."/>
            <person name="Cui Y."/>
            <person name="Zhang H."/>
            <person name="O'Toole P.W."/>
        </authorList>
    </citation>
    <scope>NUCLEOTIDE SEQUENCE [LARGE SCALE GENOMIC DNA]</scope>
    <source>
        <strain evidence="1 2">DSM 19519</strain>
    </source>
</reference>
<gene>
    <name evidence="1" type="ORF">FC92_GL000607</name>
</gene>
<keyword evidence="2" id="KW-1185">Reference proteome</keyword>
<evidence type="ECO:0000313" key="1">
    <source>
        <dbReference type="EMBL" id="KRL08093.1"/>
    </source>
</evidence>
<evidence type="ECO:0000313" key="2">
    <source>
        <dbReference type="Proteomes" id="UP000051448"/>
    </source>
</evidence>